<evidence type="ECO:0008006" key="5">
    <source>
        <dbReference type="Google" id="ProtNLM"/>
    </source>
</evidence>
<keyword evidence="2" id="KW-0812">Transmembrane</keyword>
<organism evidence="3 4">
    <name type="scientific">Streptomyces zagrosensis</name>
    <dbReference type="NCBI Taxonomy" id="1042984"/>
    <lineage>
        <taxon>Bacteria</taxon>
        <taxon>Bacillati</taxon>
        <taxon>Actinomycetota</taxon>
        <taxon>Actinomycetes</taxon>
        <taxon>Kitasatosporales</taxon>
        <taxon>Streptomycetaceae</taxon>
        <taxon>Streptomyces</taxon>
    </lineage>
</organism>
<evidence type="ECO:0000313" key="3">
    <source>
        <dbReference type="EMBL" id="MBB5933236.1"/>
    </source>
</evidence>
<protein>
    <recommendedName>
        <fullName evidence="5">Squalene cyclase C-terminal domain-containing protein</fullName>
    </recommendedName>
</protein>
<gene>
    <name evidence="3" type="ORF">FHS42_000254</name>
</gene>
<dbReference type="Proteomes" id="UP000588098">
    <property type="component" value="Unassembled WGS sequence"/>
</dbReference>
<dbReference type="RefSeq" id="WP_184568594.1">
    <property type="nucleotide sequence ID" value="NZ_JACHJL010000001.1"/>
</dbReference>
<feature type="transmembrane region" description="Helical" evidence="2">
    <location>
        <begin position="443"/>
        <end position="462"/>
    </location>
</feature>
<sequence length="470" mass="47299">MTDIAALHREAPTMAPSFVVHARRGAVALACIAVLGAAAAPVASADESPSPKGSPSTPASGSAQLPKGLYGAKDPKFDGVWRQSLAFLAQHATDITPATDAIDWLAGQQCDDGGFATYRADPKAPCEAKKGEFSDATGVAVQALAAVGGRGTVVAKGLDWLTRHQNADGGWGMNPGSPSDPNSTAVAIGAFAAADKDPAKVASAKGGKNPYDALLGFQLGCDAKESERGAFGYLPDKNGKLSPNALATADSTIAARGKGFLIDPAEQSDSAAVQPLPCKDGTKKPNPQGTAGHKTGDPKTAADAATAYLTAALSAQGQHLMAALPGAKPQPDFGSTADAVIALAAGDQRKAAQAPLGWLQASKNGALTWAKGDPGALAKLVLATRAAGADPRAFGGTDLVKQLNATGPAPAADSSNDDAKDNNNQDDKGDKGDKGDDDGGGMAVWWIVGVGLVGGIGIGFLLSGRKKQQL</sequence>
<accession>A0A7W9Q417</accession>
<feature type="compositionally biased region" description="Basic and acidic residues" evidence="1">
    <location>
        <begin position="417"/>
        <end position="434"/>
    </location>
</feature>
<dbReference type="InterPro" id="IPR008930">
    <property type="entry name" value="Terpenoid_cyclase/PrenylTrfase"/>
</dbReference>
<dbReference type="AlphaFoldDB" id="A0A7W9Q417"/>
<name>A0A7W9Q417_9ACTN</name>
<dbReference type="Gene3D" id="1.50.10.20">
    <property type="match status" value="1"/>
</dbReference>
<feature type="region of interest" description="Disordered" evidence="1">
    <location>
        <begin position="265"/>
        <end position="299"/>
    </location>
</feature>
<evidence type="ECO:0000256" key="2">
    <source>
        <dbReference type="SAM" id="Phobius"/>
    </source>
</evidence>
<evidence type="ECO:0000256" key="1">
    <source>
        <dbReference type="SAM" id="MobiDB-lite"/>
    </source>
</evidence>
<keyword evidence="2" id="KW-1133">Transmembrane helix</keyword>
<comment type="caution">
    <text evidence="3">The sequence shown here is derived from an EMBL/GenBank/DDBJ whole genome shotgun (WGS) entry which is preliminary data.</text>
</comment>
<feature type="compositionally biased region" description="Polar residues" evidence="1">
    <location>
        <begin position="51"/>
        <end position="63"/>
    </location>
</feature>
<reference evidence="3 4" key="1">
    <citation type="submission" date="2020-08" db="EMBL/GenBank/DDBJ databases">
        <title>Genomic Encyclopedia of Type Strains, Phase III (KMG-III): the genomes of soil and plant-associated and newly described type strains.</title>
        <authorList>
            <person name="Whitman W."/>
        </authorList>
    </citation>
    <scope>NUCLEOTIDE SEQUENCE [LARGE SCALE GENOMIC DNA]</scope>
    <source>
        <strain evidence="3 4">CECT 8305</strain>
    </source>
</reference>
<feature type="region of interest" description="Disordered" evidence="1">
    <location>
        <begin position="44"/>
        <end position="68"/>
    </location>
</feature>
<keyword evidence="2" id="KW-0472">Membrane</keyword>
<proteinExistence type="predicted"/>
<evidence type="ECO:0000313" key="4">
    <source>
        <dbReference type="Proteomes" id="UP000588098"/>
    </source>
</evidence>
<feature type="region of interest" description="Disordered" evidence="1">
    <location>
        <begin position="404"/>
        <end position="437"/>
    </location>
</feature>
<dbReference type="SUPFAM" id="SSF48239">
    <property type="entry name" value="Terpenoid cyclases/Protein prenyltransferases"/>
    <property type="match status" value="1"/>
</dbReference>
<keyword evidence="4" id="KW-1185">Reference proteome</keyword>
<dbReference type="EMBL" id="JACHJL010000001">
    <property type="protein sequence ID" value="MBB5933236.1"/>
    <property type="molecule type" value="Genomic_DNA"/>
</dbReference>